<feature type="compositionally biased region" description="Polar residues" evidence="1">
    <location>
        <begin position="173"/>
        <end position="185"/>
    </location>
</feature>
<reference evidence="2 3" key="1">
    <citation type="submission" date="2023-02" db="EMBL/GenBank/DDBJ databases">
        <title>LHISI_Scaffold_Assembly.</title>
        <authorList>
            <person name="Stuart O.P."/>
            <person name="Cleave R."/>
            <person name="Magrath M.J.L."/>
            <person name="Mikheyev A.S."/>
        </authorList>
    </citation>
    <scope>NUCLEOTIDE SEQUENCE [LARGE SCALE GENOMIC DNA]</scope>
    <source>
        <strain evidence="2">Daus_M_001</strain>
        <tissue evidence="2">Leg muscle</tissue>
    </source>
</reference>
<accession>A0ABQ9GZA8</accession>
<evidence type="ECO:0000313" key="3">
    <source>
        <dbReference type="Proteomes" id="UP001159363"/>
    </source>
</evidence>
<evidence type="ECO:0000313" key="2">
    <source>
        <dbReference type="EMBL" id="KAJ8877384.1"/>
    </source>
</evidence>
<feature type="compositionally biased region" description="Basic and acidic residues" evidence="1">
    <location>
        <begin position="152"/>
        <end position="169"/>
    </location>
</feature>
<proteinExistence type="predicted"/>
<evidence type="ECO:0000256" key="1">
    <source>
        <dbReference type="SAM" id="MobiDB-lite"/>
    </source>
</evidence>
<comment type="caution">
    <text evidence="2">The sequence shown here is derived from an EMBL/GenBank/DDBJ whole genome shotgun (WGS) entry which is preliminary data.</text>
</comment>
<dbReference type="Proteomes" id="UP001159363">
    <property type="component" value="Chromosome 7"/>
</dbReference>
<dbReference type="EMBL" id="JARBHB010000008">
    <property type="protein sequence ID" value="KAJ8877384.1"/>
    <property type="molecule type" value="Genomic_DNA"/>
</dbReference>
<feature type="region of interest" description="Disordered" evidence="1">
    <location>
        <begin position="152"/>
        <end position="185"/>
    </location>
</feature>
<name>A0ABQ9GZA8_9NEOP</name>
<gene>
    <name evidence="2" type="ORF">PR048_021838</name>
</gene>
<protein>
    <submittedName>
        <fullName evidence="2">Uncharacterized protein</fullName>
    </submittedName>
</protein>
<keyword evidence="3" id="KW-1185">Reference proteome</keyword>
<organism evidence="2 3">
    <name type="scientific">Dryococelus australis</name>
    <dbReference type="NCBI Taxonomy" id="614101"/>
    <lineage>
        <taxon>Eukaryota</taxon>
        <taxon>Metazoa</taxon>
        <taxon>Ecdysozoa</taxon>
        <taxon>Arthropoda</taxon>
        <taxon>Hexapoda</taxon>
        <taxon>Insecta</taxon>
        <taxon>Pterygota</taxon>
        <taxon>Neoptera</taxon>
        <taxon>Polyneoptera</taxon>
        <taxon>Phasmatodea</taxon>
        <taxon>Verophasmatodea</taxon>
        <taxon>Anareolatae</taxon>
        <taxon>Phasmatidae</taxon>
        <taxon>Eurycanthinae</taxon>
        <taxon>Dryococelus</taxon>
    </lineage>
</organism>
<sequence length="185" mass="20974">MQLYLVHAAGKMRKGEMRRLMTRSMSADGTPPALDIFLVQCLDEKDLVRRLTIRATKPSDAQSSRDCRWRFVVCRDLSCVDGSHSKQQQPTARKTSHIQLTTPVSLLTSHKGNPGPIPGRVTPDFRMWESCRMMPLVGGFLEPMRVIEVNMEQRRNEREGETVDPEKTRLPTAPSNTIPTCENPE</sequence>